<dbReference type="Proteomes" id="UP000199514">
    <property type="component" value="Unassembled WGS sequence"/>
</dbReference>
<dbReference type="AlphaFoldDB" id="A0A1I1J839"/>
<reference evidence="1 2" key="1">
    <citation type="submission" date="2016-10" db="EMBL/GenBank/DDBJ databases">
        <authorList>
            <person name="de Groot N.N."/>
        </authorList>
    </citation>
    <scope>NUCLEOTIDE SEQUENCE [LARGE SCALE GENOMIC DNA]</scope>
    <source>
        <strain evidence="1 2">DSM 6793</strain>
    </source>
</reference>
<gene>
    <name evidence="1" type="ORF">SAMN05421780_105238</name>
</gene>
<dbReference type="EMBL" id="FOLE01000005">
    <property type="protein sequence ID" value="SFC44616.1"/>
    <property type="molecule type" value="Genomic_DNA"/>
</dbReference>
<proteinExistence type="predicted"/>
<dbReference type="STRING" id="927664.SAMN05421780_105238"/>
<organism evidence="1 2">
    <name type="scientific">Flexibacter flexilis DSM 6793</name>
    <dbReference type="NCBI Taxonomy" id="927664"/>
    <lineage>
        <taxon>Bacteria</taxon>
        <taxon>Pseudomonadati</taxon>
        <taxon>Bacteroidota</taxon>
        <taxon>Cytophagia</taxon>
        <taxon>Cytophagales</taxon>
        <taxon>Flexibacteraceae</taxon>
        <taxon>Flexibacter</taxon>
    </lineage>
</organism>
<keyword evidence="2" id="KW-1185">Reference proteome</keyword>
<sequence length="72" mass="8199">MEKKHYYDLPFGAKAAMLFLLLGVYKLNSPQSHVWQKTAEVGRAVRVQPLHNHAEPITASLKNKHTETITKD</sequence>
<dbReference type="RefSeq" id="WP_091512023.1">
    <property type="nucleotide sequence ID" value="NZ_FOLE01000005.1"/>
</dbReference>
<name>A0A1I1J839_9BACT</name>
<protein>
    <submittedName>
        <fullName evidence="1">Uncharacterized protein</fullName>
    </submittedName>
</protein>
<evidence type="ECO:0000313" key="2">
    <source>
        <dbReference type="Proteomes" id="UP000199514"/>
    </source>
</evidence>
<accession>A0A1I1J839</accession>
<evidence type="ECO:0000313" key="1">
    <source>
        <dbReference type="EMBL" id="SFC44616.1"/>
    </source>
</evidence>